<evidence type="ECO:0000313" key="3">
    <source>
        <dbReference type="Proteomes" id="UP000664628"/>
    </source>
</evidence>
<accession>A0ABS3JRA4</accession>
<dbReference type="RefSeq" id="WP_207332477.1">
    <property type="nucleotide sequence ID" value="NZ_JAFMYW010000012.1"/>
</dbReference>
<keyword evidence="1" id="KW-0812">Transmembrane</keyword>
<protein>
    <submittedName>
        <fullName evidence="2">Uncharacterized protein</fullName>
    </submittedName>
</protein>
<feature type="transmembrane region" description="Helical" evidence="1">
    <location>
        <begin position="19"/>
        <end position="40"/>
    </location>
</feature>
<comment type="caution">
    <text evidence="2">The sequence shown here is derived from an EMBL/GenBank/DDBJ whole genome shotgun (WGS) entry which is preliminary data.</text>
</comment>
<proteinExistence type="predicted"/>
<evidence type="ECO:0000256" key="1">
    <source>
        <dbReference type="SAM" id="Phobius"/>
    </source>
</evidence>
<name>A0ABS3JRA4_9BACT</name>
<organism evidence="2 3">
    <name type="scientific">Fibrella forsythiae</name>
    <dbReference type="NCBI Taxonomy" id="2817061"/>
    <lineage>
        <taxon>Bacteria</taxon>
        <taxon>Pseudomonadati</taxon>
        <taxon>Bacteroidota</taxon>
        <taxon>Cytophagia</taxon>
        <taxon>Cytophagales</taxon>
        <taxon>Spirosomataceae</taxon>
        <taxon>Fibrella</taxon>
    </lineage>
</organism>
<sequence>MLGGGDELALLKQLISRPWLGHCLGLALSAVLAIPPLLRAYHALPISNRQGVFWALAILSLLLEWALAFQGLNRLLAHGIGSAAGLLGMPLLVTLWTGTTGLLLLICGRWLTGLFYTFPTAADA</sequence>
<reference evidence="2 3" key="1">
    <citation type="submission" date="2021-03" db="EMBL/GenBank/DDBJ databases">
        <title>Fibrella sp. HMF5405 genome sequencing and assembly.</title>
        <authorList>
            <person name="Kang H."/>
            <person name="Kim H."/>
            <person name="Bae S."/>
            <person name="Joh K."/>
        </authorList>
    </citation>
    <scope>NUCLEOTIDE SEQUENCE [LARGE SCALE GENOMIC DNA]</scope>
    <source>
        <strain evidence="2 3">HMF5405</strain>
    </source>
</reference>
<keyword evidence="1" id="KW-0472">Membrane</keyword>
<dbReference type="Proteomes" id="UP000664628">
    <property type="component" value="Unassembled WGS sequence"/>
</dbReference>
<feature type="transmembrane region" description="Helical" evidence="1">
    <location>
        <begin position="52"/>
        <end position="72"/>
    </location>
</feature>
<gene>
    <name evidence="2" type="ORF">J2I46_28325</name>
</gene>
<dbReference type="EMBL" id="JAFMYW010000012">
    <property type="protein sequence ID" value="MBO0952523.1"/>
    <property type="molecule type" value="Genomic_DNA"/>
</dbReference>
<feature type="transmembrane region" description="Helical" evidence="1">
    <location>
        <begin position="84"/>
        <end position="106"/>
    </location>
</feature>
<evidence type="ECO:0000313" key="2">
    <source>
        <dbReference type="EMBL" id="MBO0952523.1"/>
    </source>
</evidence>
<keyword evidence="1" id="KW-1133">Transmembrane helix</keyword>
<keyword evidence="3" id="KW-1185">Reference proteome</keyword>